<dbReference type="GO" id="GO:0016020">
    <property type="term" value="C:membrane"/>
    <property type="evidence" value="ECO:0007669"/>
    <property type="project" value="UniProtKB-SubCell"/>
</dbReference>
<dbReference type="InterPro" id="IPR016817">
    <property type="entry name" value="MannP-dilichol_defect-1"/>
</dbReference>
<reference evidence="8" key="1">
    <citation type="submission" date="2025-08" db="UniProtKB">
        <authorList>
            <consortium name="RefSeq"/>
        </authorList>
    </citation>
    <scope>IDENTIFICATION</scope>
    <source>
        <tissue evidence="8">Gonads</tissue>
    </source>
</reference>
<dbReference type="SMART" id="SM00679">
    <property type="entry name" value="CTNS"/>
    <property type="match status" value="1"/>
</dbReference>
<dbReference type="OrthoDB" id="271506at2759"/>
<dbReference type="FunCoup" id="A0A6J2YRG9">
    <property type="interactions" value="112"/>
</dbReference>
<dbReference type="GeneID" id="115889911"/>
<evidence type="ECO:0000313" key="7">
    <source>
        <dbReference type="Proteomes" id="UP000504635"/>
    </source>
</evidence>
<proteinExistence type="predicted"/>
<evidence type="ECO:0000256" key="1">
    <source>
        <dbReference type="ARBA" id="ARBA00004141"/>
    </source>
</evidence>
<feature type="transmembrane region" description="Helical" evidence="6">
    <location>
        <begin position="105"/>
        <end position="131"/>
    </location>
</feature>
<dbReference type="Pfam" id="PF04193">
    <property type="entry name" value="PQ-loop"/>
    <property type="match status" value="1"/>
</dbReference>
<dbReference type="AlphaFoldDB" id="A0A6J2YRG9"/>
<evidence type="ECO:0000256" key="6">
    <source>
        <dbReference type="SAM" id="Phobius"/>
    </source>
</evidence>
<dbReference type="Gene3D" id="1.20.1280.290">
    <property type="match status" value="2"/>
</dbReference>
<dbReference type="PANTHER" id="PTHR12226">
    <property type="entry name" value="MANNOSE-P-DOLICHOL UTILIZATION DEFECT 1 LEC35 -RELATED"/>
    <property type="match status" value="1"/>
</dbReference>
<keyword evidence="7" id="KW-1185">Reference proteome</keyword>
<dbReference type="InterPro" id="IPR006603">
    <property type="entry name" value="PQ-loop_rpt"/>
</dbReference>
<feature type="transmembrane region" description="Helical" evidence="6">
    <location>
        <begin position="186"/>
        <end position="207"/>
    </location>
</feature>
<comment type="subcellular location">
    <subcellularLocation>
        <location evidence="1 5">Membrane</location>
        <topology evidence="1 5">Multi-pass membrane protein</topology>
    </subcellularLocation>
</comment>
<organism evidence="7 8">
    <name type="scientific">Sitophilus oryzae</name>
    <name type="common">Rice weevil</name>
    <name type="synonym">Curculio oryzae</name>
    <dbReference type="NCBI Taxonomy" id="7048"/>
    <lineage>
        <taxon>Eukaryota</taxon>
        <taxon>Metazoa</taxon>
        <taxon>Ecdysozoa</taxon>
        <taxon>Arthropoda</taxon>
        <taxon>Hexapoda</taxon>
        <taxon>Insecta</taxon>
        <taxon>Pterygota</taxon>
        <taxon>Neoptera</taxon>
        <taxon>Endopterygota</taxon>
        <taxon>Coleoptera</taxon>
        <taxon>Polyphaga</taxon>
        <taxon>Cucujiformia</taxon>
        <taxon>Curculionidae</taxon>
        <taxon>Dryophthorinae</taxon>
        <taxon>Sitophilus</taxon>
    </lineage>
</organism>
<evidence type="ECO:0000256" key="2">
    <source>
        <dbReference type="ARBA" id="ARBA00022692"/>
    </source>
</evidence>
<dbReference type="PANTHER" id="PTHR12226:SF3">
    <property type="entry name" value="SOLUTE CARRIER FAMILY 66 MEMBER 3"/>
    <property type="match status" value="1"/>
</dbReference>
<dbReference type="KEGG" id="soy:115889911"/>
<keyword evidence="2 5" id="KW-0812">Transmembrane</keyword>
<feature type="transmembrane region" description="Helical" evidence="6">
    <location>
        <begin position="72"/>
        <end position="93"/>
    </location>
</feature>
<protein>
    <recommendedName>
        <fullName evidence="5">Solute carrier family 66 member 3</fullName>
    </recommendedName>
</protein>
<evidence type="ECO:0000313" key="8">
    <source>
        <dbReference type="RefSeq" id="XP_030765861.1"/>
    </source>
</evidence>
<feature type="transmembrane region" description="Helical" evidence="6">
    <location>
        <begin position="12"/>
        <end position="31"/>
    </location>
</feature>
<evidence type="ECO:0000256" key="3">
    <source>
        <dbReference type="ARBA" id="ARBA00022989"/>
    </source>
</evidence>
<evidence type="ECO:0000256" key="5">
    <source>
        <dbReference type="PIRNR" id="PIRNR023381"/>
    </source>
</evidence>
<gene>
    <name evidence="8" type="primary">LOC115889911</name>
</gene>
<dbReference type="InParanoid" id="A0A6J2YRG9"/>
<sequence>MPSTLDKTNYLQLFSNLLSIITITICFILKVPQILKLLKVKSAQGINLIGLLMELSSYTIMTSYNYRNGYPILTYLEYPIILAQELILILLVLKYKGYLNIYSFIGSSIYFSVAASFLIGLVPLGLLSFLVPMCTPIGVSSKVVQLVEILRTQNAQSVSITTWFISAFTNFTRVFTTSLESGDLTLLLNFSLNTFMSSSVMVAAIAYKSPQKGSVQKKTD</sequence>
<evidence type="ECO:0000256" key="4">
    <source>
        <dbReference type="ARBA" id="ARBA00023136"/>
    </source>
</evidence>
<dbReference type="RefSeq" id="XP_030765861.1">
    <property type="nucleotide sequence ID" value="XM_030910001.1"/>
</dbReference>
<name>A0A6J2YRG9_SITOR</name>
<keyword evidence="3 5" id="KW-1133">Transmembrane helix</keyword>
<keyword evidence="4 5" id="KW-0472">Membrane</keyword>
<accession>A0A6J2YRG9</accession>
<dbReference type="PIRSF" id="PIRSF023381">
    <property type="entry name" value="MannP-dilichol_defect-1p"/>
    <property type="match status" value="1"/>
</dbReference>
<dbReference type="Proteomes" id="UP000504635">
    <property type="component" value="Unplaced"/>
</dbReference>